<dbReference type="InterPro" id="IPR010291">
    <property type="entry name" value="Ion_channel_UNC-93"/>
</dbReference>
<dbReference type="Pfam" id="PF05978">
    <property type="entry name" value="UNC-93"/>
    <property type="match status" value="1"/>
</dbReference>
<evidence type="ECO:0000256" key="3">
    <source>
        <dbReference type="ARBA" id="ARBA00022989"/>
    </source>
</evidence>
<feature type="transmembrane region" description="Helical" evidence="5">
    <location>
        <begin position="31"/>
        <end position="52"/>
    </location>
</feature>
<feature type="transmembrane region" description="Helical" evidence="5">
    <location>
        <begin position="263"/>
        <end position="281"/>
    </location>
</feature>
<comment type="subcellular location">
    <subcellularLocation>
        <location evidence="1">Membrane</location>
        <topology evidence="1">Multi-pass membrane protein</topology>
    </subcellularLocation>
</comment>
<gene>
    <name evidence="6" type="ORF">RMAR1173_LOCUS8533</name>
</gene>
<evidence type="ECO:0000313" key="6">
    <source>
        <dbReference type="EMBL" id="CAD9682214.1"/>
    </source>
</evidence>
<dbReference type="PANTHER" id="PTHR23294">
    <property type="entry name" value="ET TRANSLATION PRODUCT-RELATED"/>
    <property type="match status" value="1"/>
</dbReference>
<feature type="transmembrane region" description="Helical" evidence="5">
    <location>
        <begin position="58"/>
        <end position="75"/>
    </location>
</feature>
<dbReference type="SUPFAM" id="SSF103473">
    <property type="entry name" value="MFS general substrate transporter"/>
    <property type="match status" value="1"/>
</dbReference>
<feature type="transmembrane region" description="Helical" evidence="5">
    <location>
        <begin position="96"/>
        <end position="117"/>
    </location>
</feature>
<evidence type="ECO:0000256" key="5">
    <source>
        <dbReference type="SAM" id="Phobius"/>
    </source>
</evidence>
<keyword evidence="3 5" id="KW-1133">Transmembrane helix</keyword>
<dbReference type="GO" id="GO:0016020">
    <property type="term" value="C:membrane"/>
    <property type="evidence" value="ECO:0007669"/>
    <property type="project" value="UniProtKB-SubCell"/>
</dbReference>
<protein>
    <recommendedName>
        <fullName evidence="7">Major facilitator superfamily (MFS) profile domain-containing protein</fullName>
    </recommendedName>
</protein>
<reference evidence="6" key="1">
    <citation type="submission" date="2021-01" db="EMBL/GenBank/DDBJ databases">
        <authorList>
            <person name="Corre E."/>
            <person name="Pelletier E."/>
            <person name="Niang G."/>
            <person name="Scheremetjew M."/>
            <person name="Finn R."/>
            <person name="Kale V."/>
            <person name="Holt S."/>
            <person name="Cochrane G."/>
            <person name="Meng A."/>
            <person name="Brown T."/>
            <person name="Cohen L."/>
        </authorList>
    </citation>
    <scope>NUCLEOTIDE SEQUENCE</scope>
    <source>
        <strain evidence="6">CCMP1243</strain>
    </source>
</reference>
<dbReference type="AlphaFoldDB" id="A0A7S2WEB7"/>
<sequence length="398" mass="43690">MGSDMEMTLYAVFTVFCFLAPSVTNKLGTRFTMFLGVLGYAALVAASLVYLLGLVGRWLVILGGAVNGVGAAFMWTAQGRLMLQYSDGTDSGRIFAIFWSIFNLSAVLGGILLFAYFLSTSSSGDWSLYAVFLGLILTGACGTLMLLPPEKVKRGKEEPLLTEDLEPSSAVVVEAEISTLPWWEELVETLKLFRTEYMARLFIIFFYTGFNQPYQLVTFGNRFFTESTLGLMLSLFYTFELIGAYVSARIVDGSPGRQAAVRGYSLFFLVTTLGYICALWLESQEAHHPEDIDNRGTVALVLPGALAMAFWGFSDSQIQALAYWQLGQEYSTGTDQSRAVGFYKMVQSAGWCLGFALSPTKRLAPILQLTATAACYIVGVALVRFPGKRPNQVPMADP</sequence>
<feature type="transmembrane region" description="Helical" evidence="5">
    <location>
        <begin position="229"/>
        <end position="251"/>
    </location>
</feature>
<keyword evidence="2 5" id="KW-0812">Transmembrane</keyword>
<dbReference type="InterPro" id="IPR051617">
    <property type="entry name" value="UNC-93-like_regulator"/>
</dbReference>
<organism evidence="6">
    <name type="scientific">Rhizochromulina marina</name>
    <dbReference type="NCBI Taxonomy" id="1034831"/>
    <lineage>
        <taxon>Eukaryota</taxon>
        <taxon>Sar</taxon>
        <taxon>Stramenopiles</taxon>
        <taxon>Ochrophyta</taxon>
        <taxon>Dictyochophyceae</taxon>
        <taxon>Rhizochromulinales</taxon>
        <taxon>Rhizochromulina</taxon>
    </lineage>
</organism>
<dbReference type="InterPro" id="IPR036259">
    <property type="entry name" value="MFS_trans_sf"/>
</dbReference>
<feature type="transmembrane region" description="Helical" evidence="5">
    <location>
        <begin position="7"/>
        <end position="24"/>
    </location>
</feature>
<evidence type="ECO:0008006" key="7">
    <source>
        <dbReference type="Google" id="ProtNLM"/>
    </source>
</evidence>
<accession>A0A7S2WEB7</accession>
<proteinExistence type="predicted"/>
<feature type="transmembrane region" description="Helical" evidence="5">
    <location>
        <begin position="366"/>
        <end position="385"/>
    </location>
</feature>
<keyword evidence="4 5" id="KW-0472">Membrane</keyword>
<feature type="transmembrane region" description="Helical" evidence="5">
    <location>
        <begin position="197"/>
        <end position="217"/>
    </location>
</feature>
<evidence type="ECO:0000256" key="4">
    <source>
        <dbReference type="ARBA" id="ARBA00023136"/>
    </source>
</evidence>
<name>A0A7S2WEB7_9STRA</name>
<dbReference type="PANTHER" id="PTHR23294:SF59">
    <property type="entry name" value="UNC93-LIKE PROTEIN C922.05C"/>
    <property type="match status" value="1"/>
</dbReference>
<evidence type="ECO:0000256" key="2">
    <source>
        <dbReference type="ARBA" id="ARBA00022692"/>
    </source>
</evidence>
<feature type="transmembrane region" description="Helical" evidence="5">
    <location>
        <begin position="129"/>
        <end position="147"/>
    </location>
</feature>
<dbReference type="Gene3D" id="1.20.1250.20">
    <property type="entry name" value="MFS general substrate transporter like domains"/>
    <property type="match status" value="2"/>
</dbReference>
<evidence type="ECO:0000256" key="1">
    <source>
        <dbReference type="ARBA" id="ARBA00004141"/>
    </source>
</evidence>
<dbReference type="EMBL" id="HBHJ01013085">
    <property type="protein sequence ID" value="CAD9682214.1"/>
    <property type="molecule type" value="Transcribed_RNA"/>
</dbReference>